<feature type="region of interest" description="Disordered" evidence="1">
    <location>
        <begin position="249"/>
        <end position="314"/>
    </location>
</feature>
<accession>A0AAW0J0N1</accession>
<gene>
    <name evidence="4" type="ORF">CFP56_039182</name>
</gene>
<reference evidence="4 5" key="1">
    <citation type="journal article" date="2018" name="Sci. Data">
        <title>The draft genome sequence of cork oak.</title>
        <authorList>
            <person name="Ramos A.M."/>
            <person name="Usie A."/>
            <person name="Barbosa P."/>
            <person name="Barros P.M."/>
            <person name="Capote T."/>
            <person name="Chaves I."/>
            <person name="Simoes F."/>
            <person name="Abreu I."/>
            <person name="Carrasquinho I."/>
            <person name="Faro C."/>
            <person name="Guimaraes J.B."/>
            <person name="Mendonca D."/>
            <person name="Nobrega F."/>
            <person name="Rodrigues L."/>
            <person name="Saibo N.J.M."/>
            <person name="Varela M.C."/>
            <person name="Egas C."/>
            <person name="Matos J."/>
            <person name="Miguel C.M."/>
            <person name="Oliveira M.M."/>
            <person name="Ricardo C.P."/>
            <person name="Goncalves S."/>
        </authorList>
    </citation>
    <scope>NUCLEOTIDE SEQUENCE [LARGE SCALE GENOMIC DNA]</scope>
    <source>
        <strain evidence="5">cv. HL8</strain>
    </source>
</reference>
<evidence type="ECO:0000313" key="4">
    <source>
        <dbReference type="EMBL" id="KAK7820195.1"/>
    </source>
</evidence>
<feature type="domain" description="DUF4283" evidence="2">
    <location>
        <begin position="33"/>
        <end position="113"/>
    </location>
</feature>
<dbReference type="InterPro" id="IPR025836">
    <property type="entry name" value="Zn_knuckle_CX2CX4HX4C"/>
</dbReference>
<sequence>MAKELEILWQKLMVTEQEGKSVNLGRECTRAANERGKNCLVMKVLSRRGVILDALRKNIRMLWKPNKSIRISVIEEEMFLVEFDDERDKRRVLEMSPWHYEKQLVLLHEFDGDQDPKDIVLKWSPFWVQMYNLPLKHRTRETGMAIGASLGEVLEVDVADTGVQWGKCLQVCVKIDVSRKKINVDVGEAQWVLFKYECIPNFCYRCGLLEHDLKDCTQKEELNKNGERGELQYGAWMRGESVRRSGWEPNYAKKNEGVGERGGIPDDDNWVSKAQTSRYETVGIDKRKPDVQTLGDKTLESTTQTSENRERSNE</sequence>
<organism evidence="4 5">
    <name type="scientific">Quercus suber</name>
    <name type="common">Cork oak</name>
    <dbReference type="NCBI Taxonomy" id="58331"/>
    <lineage>
        <taxon>Eukaryota</taxon>
        <taxon>Viridiplantae</taxon>
        <taxon>Streptophyta</taxon>
        <taxon>Embryophyta</taxon>
        <taxon>Tracheophyta</taxon>
        <taxon>Spermatophyta</taxon>
        <taxon>Magnoliopsida</taxon>
        <taxon>eudicotyledons</taxon>
        <taxon>Gunneridae</taxon>
        <taxon>Pentapetalae</taxon>
        <taxon>rosids</taxon>
        <taxon>fabids</taxon>
        <taxon>Fagales</taxon>
        <taxon>Fagaceae</taxon>
        <taxon>Quercus</taxon>
    </lineage>
</organism>
<evidence type="ECO:0000313" key="5">
    <source>
        <dbReference type="Proteomes" id="UP000237347"/>
    </source>
</evidence>
<evidence type="ECO:0000259" key="3">
    <source>
        <dbReference type="Pfam" id="PF14392"/>
    </source>
</evidence>
<dbReference type="InterPro" id="IPR040256">
    <property type="entry name" value="At4g02000-like"/>
</dbReference>
<dbReference type="Pfam" id="PF14392">
    <property type="entry name" value="zf-CCHC_4"/>
    <property type="match status" value="1"/>
</dbReference>
<dbReference type="AlphaFoldDB" id="A0AAW0J0N1"/>
<dbReference type="Pfam" id="PF14111">
    <property type="entry name" value="DUF4283"/>
    <property type="match status" value="1"/>
</dbReference>
<feature type="compositionally biased region" description="Basic and acidic residues" evidence="1">
    <location>
        <begin position="249"/>
        <end position="259"/>
    </location>
</feature>
<dbReference type="InterPro" id="IPR025558">
    <property type="entry name" value="DUF4283"/>
</dbReference>
<evidence type="ECO:0008006" key="6">
    <source>
        <dbReference type="Google" id="ProtNLM"/>
    </source>
</evidence>
<evidence type="ECO:0000259" key="2">
    <source>
        <dbReference type="Pfam" id="PF14111"/>
    </source>
</evidence>
<dbReference type="PANTHER" id="PTHR31286:SF167">
    <property type="entry name" value="OS09G0268800 PROTEIN"/>
    <property type="match status" value="1"/>
</dbReference>
<proteinExistence type="predicted"/>
<dbReference type="EMBL" id="PKMF04000750">
    <property type="protein sequence ID" value="KAK7820195.1"/>
    <property type="molecule type" value="Genomic_DNA"/>
</dbReference>
<feature type="non-terminal residue" evidence="4">
    <location>
        <position position="314"/>
    </location>
</feature>
<protein>
    <recommendedName>
        <fullName evidence="6">CCHC-type domain-containing protein</fullName>
    </recommendedName>
</protein>
<keyword evidence="5" id="KW-1185">Reference proteome</keyword>
<dbReference type="Proteomes" id="UP000237347">
    <property type="component" value="Unassembled WGS sequence"/>
</dbReference>
<evidence type="ECO:0000256" key="1">
    <source>
        <dbReference type="SAM" id="MobiDB-lite"/>
    </source>
</evidence>
<name>A0AAW0J0N1_QUESU</name>
<dbReference type="PANTHER" id="PTHR31286">
    <property type="entry name" value="GLYCINE-RICH CELL WALL STRUCTURAL PROTEIN 1.8-LIKE"/>
    <property type="match status" value="1"/>
</dbReference>
<comment type="caution">
    <text evidence="4">The sequence shown here is derived from an EMBL/GenBank/DDBJ whole genome shotgun (WGS) entry which is preliminary data.</text>
</comment>
<feature type="domain" description="Zinc knuckle CX2CX4HX4C" evidence="3">
    <location>
        <begin position="179"/>
        <end position="217"/>
    </location>
</feature>